<organism evidence="4 5">
    <name type="scientific">Methanoculleus chikugoensis</name>
    <dbReference type="NCBI Taxonomy" id="118126"/>
    <lineage>
        <taxon>Archaea</taxon>
        <taxon>Methanobacteriati</taxon>
        <taxon>Methanobacteriota</taxon>
        <taxon>Stenosarchaea group</taxon>
        <taxon>Methanomicrobia</taxon>
        <taxon>Methanomicrobiales</taxon>
        <taxon>Methanomicrobiaceae</taxon>
        <taxon>Methanoculleus</taxon>
    </lineage>
</organism>
<evidence type="ECO:0000259" key="3">
    <source>
        <dbReference type="PROSITE" id="PS51462"/>
    </source>
</evidence>
<dbReference type="InterPro" id="IPR003565">
    <property type="entry name" value="Tetra_PHTase"/>
</dbReference>
<dbReference type="PROSITE" id="PS00893">
    <property type="entry name" value="NUDIX_BOX"/>
    <property type="match status" value="1"/>
</dbReference>
<accession>A0ABM7H242</accession>
<dbReference type="EMBL" id="AP019781">
    <property type="protein sequence ID" value="BBL66883.1"/>
    <property type="molecule type" value="Genomic_DNA"/>
</dbReference>
<dbReference type="Proteomes" id="UP000824969">
    <property type="component" value="Chromosome"/>
</dbReference>
<proteinExistence type="inferred from homology"/>
<evidence type="ECO:0000256" key="2">
    <source>
        <dbReference type="ARBA" id="ARBA00022801"/>
    </source>
</evidence>
<evidence type="ECO:0000313" key="4">
    <source>
        <dbReference type="EMBL" id="BBL66883.1"/>
    </source>
</evidence>
<sequence length="147" mass="17125">MKKIMAKERSCGAVVVRQDTDLQYLILQYGAGHWDLVKGHGERGESEEETVLRELEEETGITRAEFVPGFREEVHYFFQRRAHTVYKEVVYYLIKTPEEEVTLSDEHIDYRWLPYGEAQQTITFANSRRVVEGAHAHLKATRNPKNA</sequence>
<evidence type="ECO:0000313" key="5">
    <source>
        <dbReference type="Proteomes" id="UP000824969"/>
    </source>
</evidence>
<dbReference type="PANTHER" id="PTHR21340:SF0">
    <property type="entry name" value="BIS(5'-NUCLEOSYL)-TETRAPHOSPHATASE [ASYMMETRICAL]"/>
    <property type="match status" value="1"/>
</dbReference>
<dbReference type="PROSITE" id="PS51462">
    <property type="entry name" value="NUDIX"/>
    <property type="match status" value="1"/>
</dbReference>
<dbReference type="InterPro" id="IPR051325">
    <property type="entry name" value="Nudix_hydrolase_domain"/>
</dbReference>
<keyword evidence="5" id="KW-1185">Reference proteome</keyword>
<dbReference type="PANTHER" id="PTHR21340">
    <property type="entry name" value="DIADENOSINE 5,5-P1,P4-TETRAPHOSPHATE PYROPHOSPHOHYDROLASE MUTT"/>
    <property type="match status" value="1"/>
</dbReference>
<comment type="similarity">
    <text evidence="1">Belongs to the Nudix hydrolase family.</text>
</comment>
<gene>
    <name evidence="4" type="ORF">MchiMG62_00640</name>
</gene>
<name>A0ABM7H242_9EURY</name>
<dbReference type="InterPro" id="IPR020084">
    <property type="entry name" value="NUDIX_hydrolase_CS"/>
</dbReference>
<keyword evidence="2" id="KW-0378">Hydrolase</keyword>
<dbReference type="CDD" id="cd03428">
    <property type="entry name" value="NUDIX_Ap4A_Nudt2"/>
    <property type="match status" value="1"/>
</dbReference>
<dbReference type="InterPro" id="IPR000086">
    <property type="entry name" value="NUDIX_hydrolase_dom"/>
</dbReference>
<feature type="domain" description="Nudix hydrolase" evidence="3">
    <location>
        <begin position="6"/>
        <end position="136"/>
    </location>
</feature>
<dbReference type="Pfam" id="PF00293">
    <property type="entry name" value="NUDIX"/>
    <property type="match status" value="1"/>
</dbReference>
<reference evidence="4 5" key="1">
    <citation type="submission" date="2019-06" db="EMBL/GenBank/DDBJ databases">
        <title>Complete genome sequence of Methanoculleus chikugoensis strain MG62.</title>
        <authorList>
            <person name="Asakawa S."/>
            <person name="Dianou D."/>
        </authorList>
    </citation>
    <scope>NUCLEOTIDE SEQUENCE [LARGE SCALE GENOMIC DNA]</scope>
    <source>
        <strain evidence="4 5">MG62</strain>
    </source>
</reference>
<evidence type="ECO:0000256" key="1">
    <source>
        <dbReference type="ARBA" id="ARBA00005582"/>
    </source>
</evidence>
<protein>
    <submittedName>
        <fullName evidence="4">Diadenosine 5'5'''-P1,P4-tetraphosphate pyrophosphohydrolase</fullName>
    </submittedName>
</protein>